<dbReference type="AlphaFoldDB" id="A0A9Q0MYV3"/>
<comment type="caution">
    <text evidence="1">The sequence shown here is derived from an EMBL/GenBank/DDBJ whole genome shotgun (WGS) entry which is preliminary data.</text>
</comment>
<gene>
    <name evidence="1" type="ORF">Bhyg_05509</name>
</gene>
<proteinExistence type="predicted"/>
<dbReference type="EMBL" id="WJQU01000002">
    <property type="protein sequence ID" value="KAJ6640578.1"/>
    <property type="molecule type" value="Genomic_DNA"/>
</dbReference>
<evidence type="ECO:0000313" key="2">
    <source>
        <dbReference type="Proteomes" id="UP001151699"/>
    </source>
</evidence>
<evidence type="ECO:0000313" key="1">
    <source>
        <dbReference type="EMBL" id="KAJ6640578.1"/>
    </source>
</evidence>
<dbReference type="Proteomes" id="UP001151699">
    <property type="component" value="Chromosome B"/>
</dbReference>
<sequence>MKQLERQGFETRSRDFNPLNVATQGFNLLHGGYFEIN</sequence>
<keyword evidence="2" id="KW-1185">Reference proteome</keyword>
<accession>A0A9Q0MYV3</accession>
<reference evidence="1" key="1">
    <citation type="submission" date="2022-07" db="EMBL/GenBank/DDBJ databases">
        <authorList>
            <person name="Trinca V."/>
            <person name="Uliana J.V.C."/>
            <person name="Torres T.T."/>
            <person name="Ward R.J."/>
            <person name="Monesi N."/>
        </authorList>
    </citation>
    <scope>NUCLEOTIDE SEQUENCE</scope>
    <source>
        <strain evidence="1">HSMRA1968</strain>
        <tissue evidence="1">Whole embryos</tissue>
    </source>
</reference>
<organism evidence="1 2">
    <name type="scientific">Pseudolycoriella hygida</name>
    <dbReference type="NCBI Taxonomy" id="35572"/>
    <lineage>
        <taxon>Eukaryota</taxon>
        <taxon>Metazoa</taxon>
        <taxon>Ecdysozoa</taxon>
        <taxon>Arthropoda</taxon>
        <taxon>Hexapoda</taxon>
        <taxon>Insecta</taxon>
        <taxon>Pterygota</taxon>
        <taxon>Neoptera</taxon>
        <taxon>Endopterygota</taxon>
        <taxon>Diptera</taxon>
        <taxon>Nematocera</taxon>
        <taxon>Sciaroidea</taxon>
        <taxon>Sciaridae</taxon>
        <taxon>Pseudolycoriella</taxon>
    </lineage>
</organism>
<protein>
    <submittedName>
        <fullName evidence="1">Uncharacterized protein</fullName>
    </submittedName>
</protein>
<name>A0A9Q0MYV3_9DIPT</name>